<proteinExistence type="inferred from homology"/>
<feature type="region of interest" description="Disordered" evidence="9">
    <location>
        <begin position="387"/>
        <end position="415"/>
    </location>
</feature>
<keyword evidence="3" id="KW-0227">DNA damage</keyword>
<reference evidence="12 13" key="1">
    <citation type="journal article" date="2023" name="Plant Dis.">
        <title>First Report of Diplodia intermedia Causing Canker and Dieback Diseases on Apple Trees in Canada.</title>
        <authorList>
            <person name="Ellouze W."/>
            <person name="Ilyukhin E."/>
            <person name="Sulman M."/>
            <person name="Ali S."/>
        </authorList>
    </citation>
    <scope>NUCLEOTIDE SEQUENCE [LARGE SCALE GENOMIC DNA]</scope>
    <source>
        <strain evidence="12 13">M45-28</strain>
    </source>
</reference>
<keyword evidence="4" id="KW-0156">Chromatin regulator</keyword>
<comment type="similarity">
    <text evidence="2">Belongs to the EAF1 family.</text>
</comment>
<feature type="region of interest" description="Disordered" evidence="9">
    <location>
        <begin position="988"/>
        <end position="1007"/>
    </location>
</feature>
<feature type="compositionally biased region" description="Polar residues" evidence="9">
    <location>
        <begin position="1241"/>
        <end position="1265"/>
    </location>
</feature>
<keyword evidence="13" id="KW-1185">Reference proteome</keyword>
<dbReference type="EMBL" id="JAKEKT020000079">
    <property type="protein sequence ID" value="KAL1638508.1"/>
    <property type="molecule type" value="Genomic_DNA"/>
</dbReference>
<feature type="compositionally biased region" description="Low complexity" evidence="9">
    <location>
        <begin position="1375"/>
        <end position="1393"/>
    </location>
</feature>
<feature type="compositionally biased region" description="Acidic residues" evidence="9">
    <location>
        <begin position="719"/>
        <end position="728"/>
    </location>
</feature>
<feature type="compositionally biased region" description="Low complexity" evidence="9">
    <location>
        <begin position="1437"/>
        <end position="1446"/>
    </location>
</feature>
<dbReference type="CDD" id="cd00167">
    <property type="entry name" value="SANT"/>
    <property type="match status" value="1"/>
</dbReference>
<dbReference type="PROSITE" id="PS51204">
    <property type="entry name" value="HSA"/>
    <property type="match status" value="1"/>
</dbReference>
<feature type="compositionally biased region" description="Basic and acidic residues" evidence="9">
    <location>
        <begin position="239"/>
        <end position="267"/>
    </location>
</feature>
<feature type="compositionally biased region" description="Basic and acidic residues" evidence="9">
    <location>
        <begin position="810"/>
        <end position="819"/>
    </location>
</feature>
<feature type="compositionally biased region" description="Low complexity" evidence="9">
    <location>
        <begin position="144"/>
        <end position="157"/>
    </location>
</feature>
<feature type="region of interest" description="Disordered" evidence="9">
    <location>
        <begin position="43"/>
        <end position="373"/>
    </location>
</feature>
<comment type="subcellular location">
    <subcellularLocation>
        <location evidence="1">Nucleus</location>
    </subcellularLocation>
</comment>
<feature type="compositionally biased region" description="Low complexity" evidence="9">
    <location>
        <begin position="332"/>
        <end position="345"/>
    </location>
</feature>
<dbReference type="Gene3D" id="1.10.10.60">
    <property type="entry name" value="Homeodomain-like"/>
    <property type="match status" value="1"/>
</dbReference>
<protein>
    <recommendedName>
        <fullName evidence="8">Vacuolar import and degradation protein 21</fullName>
    </recommendedName>
</protein>
<comment type="function">
    <text evidence="7">Component of the NuA4 histone acetyltransferase complex which is involved in transcriptional activation of selected genes principally by acetylation of nucleosomal histone H4 and H2A. The NuA4 complex is also involved in DNA repair.</text>
</comment>
<feature type="compositionally biased region" description="Low complexity" evidence="9">
    <location>
        <begin position="1272"/>
        <end position="1286"/>
    </location>
</feature>
<dbReference type="PROSITE" id="PS50090">
    <property type="entry name" value="MYB_LIKE"/>
    <property type="match status" value="1"/>
</dbReference>
<accession>A0ABR3TGG8</accession>
<evidence type="ECO:0000256" key="6">
    <source>
        <dbReference type="ARBA" id="ARBA00023242"/>
    </source>
</evidence>
<evidence type="ECO:0000259" key="11">
    <source>
        <dbReference type="PROSITE" id="PS51204"/>
    </source>
</evidence>
<organism evidence="12 13">
    <name type="scientific">Diplodia intermedia</name>
    <dbReference type="NCBI Taxonomy" id="856260"/>
    <lineage>
        <taxon>Eukaryota</taxon>
        <taxon>Fungi</taxon>
        <taxon>Dikarya</taxon>
        <taxon>Ascomycota</taxon>
        <taxon>Pezizomycotina</taxon>
        <taxon>Dothideomycetes</taxon>
        <taxon>Dothideomycetes incertae sedis</taxon>
        <taxon>Botryosphaeriales</taxon>
        <taxon>Botryosphaeriaceae</taxon>
        <taxon>Diplodia</taxon>
    </lineage>
</organism>
<feature type="compositionally biased region" description="Polar residues" evidence="9">
    <location>
        <begin position="482"/>
        <end position="498"/>
    </location>
</feature>
<evidence type="ECO:0000256" key="9">
    <source>
        <dbReference type="SAM" id="MobiDB-lite"/>
    </source>
</evidence>
<feature type="compositionally biased region" description="Polar residues" evidence="9">
    <location>
        <begin position="1394"/>
        <end position="1406"/>
    </location>
</feature>
<feature type="region of interest" description="Disordered" evidence="9">
    <location>
        <begin position="433"/>
        <end position="502"/>
    </location>
</feature>
<feature type="compositionally biased region" description="Basic and acidic residues" evidence="9">
    <location>
        <begin position="347"/>
        <end position="365"/>
    </location>
</feature>
<feature type="compositionally biased region" description="Basic and acidic residues" evidence="9">
    <location>
        <begin position="54"/>
        <end position="72"/>
    </location>
</feature>
<dbReference type="InterPro" id="IPR009057">
    <property type="entry name" value="Homeodomain-like_sf"/>
</dbReference>
<evidence type="ECO:0000313" key="13">
    <source>
        <dbReference type="Proteomes" id="UP001521184"/>
    </source>
</evidence>
<feature type="region of interest" description="Disordered" evidence="9">
    <location>
        <begin position="806"/>
        <end position="845"/>
    </location>
</feature>
<feature type="compositionally biased region" description="Gly residues" evidence="9">
    <location>
        <begin position="1447"/>
        <end position="1458"/>
    </location>
</feature>
<evidence type="ECO:0000256" key="8">
    <source>
        <dbReference type="ARBA" id="ARBA00029670"/>
    </source>
</evidence>
<dbReference type="Pfam" id="PF07529">
    <property type="entry name" value="HSA"/>
    <property type="match status" value="1"/>
</dbReference>
<feature type="region of interest" description="Disordered" evidence="9">
    <location>
        <begin position="680"/>
        <end position="728"/>
    </location>
</feature>
<dbReference type="PANTHER" id="PTHR46459">
    <property type="entry name" value="E1A-BINDING PROTEIN P400-RELATED"/>
    <property type="match status" value="1"/>
</dbReference>
<dbReference type="Proteomes" id="UP001521184">
    <property type="component" value="Unassembled WGS sequence"/>
</dbReference>
<dbReference type="InterPro" id="IPR001005">
    <property type="entry name" value="SANT/Myb"/>
</dbReference>
<dbReference type="SMART" id="SM00717">
    <property type="entry name" value="SANT"/>
    <property type="match status" value="1"/>
</dbReference>
<name>A0ABR3TGG8_9PEZI</name>
<evidence type="ECO:0000256" key="1">
    <source>
        <dbReference type="ARBA" id="ARBA00004123"/>
    </source>
</evidence>
<dbReference type="SUPFAM" id="SSF46689">
    <property type="entry name" value="Homeodomain-like"/>
    <property type="match status" value="1"/>
</dbReference>
<evidence type="ECO:0000256" key="2">
    <source>
        <dbReference type="ARBA" id="ARBA00008913"/>
    </source>
</evidence>
<evidence type="ECO:0000313" key="12">
    <source>
        <dbReference type="EMBL" id="KAL1638508.1"/>
    </source>
</evidence>
<feature type="compositionally biased region" description="Low complexity" evidence="9">
    <location>
        <begin position="94"/>
        <end position="108"/>
    </location>
</feature>
<feature type="compositionally biased region" description="Low complexity" evidence="9">
    <location>
        <begin position="120"/>
        <end position="132"/>
    </location>
</feature>
<evidence type="ECO:0000256" key="4">
    <source>
        <dbReference type="ARBA" id="ARBA00022853"/>
    </source>
</evidence>
<feature type="compositionally biased region" description="Polar residues" evidence="9">
    <location>
        <begin position="393"/>
        <end position="415"/>
    </location>
</feature>
<sequence>MSLDSVRSGVERDKRNELLNIETSRKRKLRELYAITSCINANNPPAFAFADPPTDARELRFLDENDLSKEDTLPAFAPAKQPTKPPHPSPAQTPVPASVSTPSAPVEPATHHGDGPESQPVAAAPPVRAVPPTQDIEKPPTPAPTLSQPPVDDAVNPDPAPRSSEDKAPKPSAETVQPVTQAPKPLQAPANLSASQIHPGSLSAKARRRSSALADGSTILPDPQTIDRPARKPRTLHLPPKEVQEQRLREIHTAQERAAQRERREEEQQAAGAAGETVNGEAASSPSSTLGPHSANTSRADQHSPATSPDEENLRHDGSFPSAQPSAADKNAPTALTPPDATPDAQLHFEESVRQVRDSAMKDAKSGAPKPKAADLIEQASGIAQESDVAANGVSTSQNSSTPRSAVNGIISATSSEAHKDVIDAEDKTKARAFIDDQSADQDVAMQDGEPLKTDDANTASIRSHGPMDEHPSAPKVAVASDSVSGPSATTTKPTSMSEGIRPTSLLLRGREAEYRDRERSKTTGVVFAKQDSALVLRGGQEVNKAWSRLKGAAQDPDKDYLIGMFDFQAHSGPMYSCRELLEKATKTISTQSKYASIREQQDYKILKRIYTLQHANRWSLRQMEKSTEPPRQATFHDSLLTQMKWMRTDFREERRWKMAAARNMAEWCAEWVDASPEKRRSLQVKATRKPAAPPPPTDPMDEDIPSPPELIPSGANETESESFPDDDEFPINLQSSNPPATLFSLGYEDIVAKIDHTPISEKVLQELPSYEARLKSFPSPSVLAPVSIDPEIIPVSQLITAKLVPKSTEPPRKRSRYEYEEEEESASYPSKRPTSERSNTSTPSLRFSRVGLAPEQTDVALFLPENKHVRDRLHAGHSFRPPSEFPMPSTQFFESRMPSQWLWDEDQRLRTLVKEYQFNWSLVAASLEQSSLFTSGAERRTPWECFERWVQLEGLPGEMAKTPYFRTYQARLEAAQRTVSAQYQAAQQQAQQQGQTPGQILGTPRRRTAQPIRVERRKGNRFLALIDAMRKQARKREQAQHKQQEAAKAAALRKAHEAAPVRTSVHTPQEFSKLKYEREQKMAEKQEEYRRQMMAAQRQAMARPGQMPGHPGMSQIGQQRNGTPNGAHGQLPGQNGQLHPNMGMQARPHSGQGMQGNMPNGTMPGMPMGIPQAQMQMNMQGQRPPHQAQDMRMAMQQRNVTQQQQFLMQQQAQQMNRANSMSGGHNGNNNGNNMQNPSMLTTNMGTPKVNGANSGNVNGMQGASASPRMTAPNSAAPQQPQALSSGHVPQITNLTHEIQLQHPNLSQAEASRIAGDRMNQKLQQNARQNALNAASGAASGGANAGAQMSPSPYQQHASLATPGGSSSPPNHTPQQQAAYQQQMRQHLMQQQQARTPSGQQGSPNLGSVRPESRSATPQQNAQQMQPGPHGSPSNRTGPQTPQPGQQGQGQQGQVGSR</sequence>
<dbReference type="InterPro" id="IPR014012">
    <property type="entry name" value="HSA_dom"/>
</dbReference>
<feature type="compositionally biased region" description="Low complexity" evidence="9">
    <location>
        <begin position="1216"/>
        <end position="1240"/>
    </location>
</feature>
<evidence type="ECO:0000259" key="10">
    <source>
        <dbReference type="PROSITE" id="PS50090"/>
    </source>
</evidence>
<keyword evidence="5" id="KW-0234">DNA repair</keyword>
<keyword evidence="6" id="KW-0539">Nucleus</keyword>
<feature type="compositionally biased region" description="Low complexity" evidence="9">
    <location>
        <begin position="43"/>
        <end position="53"/>
    </location>
</feature>
<feature type="region of interest" description="Disordered" evidence="9">
    <location>
        <begin position="1216"/>
        <end position="1286"/>
    </location>
</feature>
<comment type="caution">
    <text evidence="12">The sequence shown here is derived from an EMBL/GenBank/DDBJ whole genome shotgun (WGS) entry which is preliminary data.</text>
</comment>
<evidence type="ECO:0000256" key="3">
    <source>
        <dbReference type="ARBA" id="ARBA00022763"/>
    </source>
</evidence>
<feature type="region of interest" description="Disordered" evidence="9">
    <location>
        <begin position="1323"/>
        <end position="1458"/>
    </location>
</feature>
<dbReference type="Pfam" id="PF13921">
    <property type="entry name" value="Myb_DNA-bind_6"/>
    <property type="match status" value="1"/>
</dbReference>
<evidence type="ECO:0000256" key="5">
    <source>
        <dbReference type="ARBA" id="ARBA00023204"/>
    </source>
</evidence>
<dbReference type="PANTHER" id="PTHR46459:SF1">
    <property type="entry name" value="E1A-BINDING PROTEIN P400"/>
    <property type="match status" value="1"/>
</dbReference>
<feature type="domain" description="Myb-like" evidence="10">
    <location>
        <begin position="894"/>
        <end position="954"/>
    </location>
</feature>
<feature type="compositionally biased region" description="Pro residues" evidence="9">
    <location>
        <begin position="83"/>
        <end position="93"/>
    </location>
</feature>
<feature type="compositionally biased region" description="Polar residues" evidence="9">
    <location>
        <begin position="282"/>
        <end position="307"/>
    </location>
</feature>
<feature type="domain" description="HSA" evidence="11">
    <location>
        <begin position="624"/>
        <end position="698"/>
    </location>
</feature>
<gene>
    <name evidence="12" type="ORF">SLS58_008836</name>
</gene>
<feature type="compositionally biased region" description="Low complexity" evidence="9">
    <location>
        <begin position="1323"/>
        <end position="1338"/>
    </location>
</feature>
<evidence type="ECO:0000256" key="7">
    <source>
        <dbReference type="ARBA" id="ARBA00025178"/>
    </source>
</evidence>
<feature type="compositionally biased region" description="Polar residues" evidence="9">
    <location>
        <begin position="1414"/>
        <end position="1436"/>
    </location>
</feature>
<feature type="compositionally biased region" description="Polar residues" evidence="9">
    <location>
        <begin position="1349"/>
        <end position="1374"/>
    </location>
</feature>
<dbReference type="SMART" id="SM00573">
    <property type="entry name" value="HSA"/>
    <property type="match status" value="1"/>
</dbReference>